<keyword evidence="2" id="KW-0808">Transferase</keyword>
<dbReference type="Pfam" id="PF13508">
    <property type="entry name" value="Acetyltransf_7"/>
    <property type="match status" value="1"/>
</dbReference>
<sequence>MVLVRRELPADVPAVHAVHVAAFADGARTEAPLAAALRTGGHLLAPLTLVAEAGGAVVGSVVTSAGSLAGQRVPALGPVGVLPAHQGRGIGGALLHAVLGAADALGEPCVVLLGDPALYGRYGFGPAEGAGVRAPDPAWGAHFQLRRLTAWDPGLAGVFRYAPPFDGL</sequence>
<dbReference type="SUPFAM" id="SSF55729">
    <property type="entry name" value="Acyl-CoA N-acyltransferases (Nat)"/>
    <property type="match status" value="1"/>
</dbReference>
<dbReference type="Gene3D" id="3.40.630.30">
    <property type="match status" value="1"/>
</dbReference>
<organism evidence="2 3">
    <name type="scientific">Vallicoccus soli</name>
    <dbReference type="NCBI Taxonomy" id="2339232"/>
    <lineage>
        <taxon>Bacteria</taxon>
        <taxon>Bacillati</taxon>
        <taxon>Actinomycetota</taxon>
        <taxon>Actinomycetes</taxon>
        <taxon>Motilibacterales</taxon>
        <taxon>Vallicoccaceae</taxon>
        <taxon>Vallicoccus</taxon>
    </lineage>
</organism>
<proteinExistence type="predicted"/>
<gene>
    <name evidence="2" type="ORF">D5H78_13220</name>
</gene>
<keyword evidence="3" id="KW-1185">Reference proteome</keyword>
<reference evidence="2 3" key="1">
    <citation type="submission" date="2018-09" db="EMBL/GenBank/DDBJ databases">
        <title>YIM 75000 draft genome.</title>
        <authorList>
            <person name="Tang S."/>
            <person name="Feng Y."/>
        </authorList>
    </citation>
    <scope>NUCLEOTIDE SEQUENCE [LARGE SCALE GENOMIC DNA]</scope>
    <source>
        <strain evidence="2 3">YIM 75000</strain>
    </source>
</reference>
<name>A0A3A3YTI3_9ACTN</name>
<dbReference type="OrthoDB" id="9797178at2"/>
<evidence type="ECO:0000313" key="2">
    <source>
        <dbReference type="EMBL" id="RJK94784.1"/>
    </source>
</evidence>
<feature type="domain" description="N-acetyltransferase" evidence="1">
    <location>
        <begin position="2"/>
        <end position="150"/>
    </location>
</feature>
<accession>A0A3A3YTI3</accession>
<dbReference type="AlphaFoldDB" id="A0A3A3YTI3"/>
<dbReference type="EMBL" id="QZEZ01000006">
    <property type="protein sequence ID" value="RJK94784.1"/>
    <property type="molecule type" value="Genomic_DNA"/>
</dbReference>
<dbReference type="InterPro" id="IPR016181">
    <property type="entry name" value="Acyl_CoA_acyltransferase"/>
</dbReference>
<protein>
    <submittedName>
        <fullName evidence="2">N-acetyltransferase</fullName>
    </submittedName>
</protein>
<dbReference type="InterPro" id="IPR000182">
    <property type="entry name" value="GNAT_dom"/>
</dbReference>
<dbReference type="GO" id="GO:0016747">
    <property type="term" value="F:acyltransferase activity, transferring groups other than amino-acyl groups"/>
    <property type="evidence" value="ECO:0007669"/>
    <property type="project" value="InterPro"/>
</dbReference>
<dbReference type="PROSITE" id="PS51186">
    <property type="entry name" value="GNAT"/>
    <property type="match status" value="1"/>
</dbReference>
<comment type="caution">
    <text evidence="2">The sequence shown here is derived from an EMBL/GenBank/DDBJ whole genome shotgun (WGS) entry which is preliminary data.</text>
</comment>
<evidence type="ECO:0000313" key="3">
    <source>
        <dbReference type="Proteomes" id="UP000265614"/>
    </source>
</evidence>
<dbReference type="RefSeq" id="WP_119950966.1">
    <property type="nucleotide sequence ID" value="NZ_QZEZ01000006.1"/>
</dbReference>
<evidence type="ECO:0000259" key="1">
    <source>
        <dbReference type="PROSITE" id="PS51186"/>
    </source>
</evidence>
<dbReference type="Proteomes" id="UP000265614">
    <property type="component" value="Unassembled WGS sequence"/>
</dbReference>
<dbReference type="CDD" id="cd04301">
    <property type="entry name" value="NAT_SF"/>
    <property type="match status" value="1"/>
</dbReference>